<dbReference type="InterPro" id="IPR040371">
    <property type="entry name" value="RMC1"/>
</dbReference>
<organism evidence="3 4">
    <name type="scientific">Pipistrellus kuhlii</name>
    <name type="common">Kuhl's pipistrelle</name>
    <dbReference type="NCBI Taxonomy" id="59472"/>
    <lineage>
        <taxon>Eukaryota</taxon>
        <taxon>Metazoa</taxon>
        <taxon>Chordata</taxon>
        <taxon>Craniata</taxon>
        <taxon>Vertebrata</taxon>
        <taxon>Euteleostomi</taxon>
        <taxon>Mammalia</taxon>
        <taxon>Eutheria</taxon>
        <taxon>Laurasiatheria</taxon>
        <taxon>Chiroptera</taxon>
        <taxon>Yangochiroptera</taxon>
        <taxon>Vespertilionidae</taxon>
        <taxon>Pipistrellus</taxon>
    </lineage>
</organism>
<protein>
    <submittedName>
        <fullName evidence="3">Regulator of MON1-CCZ1</fullName>
    </submittedName>
</protein>
<dbReference type="Pfam" id="PF21029">
    <property type="entry name" value="RMC1_N"/>
    <property type="match status" value="1"/>
</dbReference>
<evidence type="ECO:0000259" key="2">
    <source>
        <dbReference type="Pfam" id="PF21029"/>
    </source>
</evidence>
<feature type="domain" description="Regulator of MON1-CCZ1 complex N-terminal" evidence="2">
    <location>
        <begin position="26"/>
        <end position="90"/>
    </location>
</feature>
<evidence type="ECO:0000259" key="1">
    <source>
        <dbReference type="Pfam" id="PF07035"/>
    </source>
</evidence>
<dbReference type="PANTHER" id="PTHR12897">
    <property type="entry name" value="COLON CANCER-ASSOCIATED PROTEIN MIC1"/>
    <property type="match status" value="1"/>
</dbReference>
<name>A0A7J7RW46_PIPKU</name>
<evidence type="ECO:0000313" key="3">
    <source>
        <dbReference type="EMBL" id="KAF6280361.1"/>
    </source>
</evidence>
<dbReference type="Proteomes" id="UP000558488">
    <property type="component" value="Unassembled WGS sequence"/>
</dbReference>
<dbReference type="InterPro" id="IPR049040">
    <property type="entry name" value="RMC1_N"/>
</dbReference>
<gene>
    <name evidence="3" type="ORF">mPipKuh1_014935</name>
</gene>
<proteinExistence type="predicted"/>
<keyword evidence="4" id="KW-1185">Reference proteome</keyword>
<dbReference type="PANTHER" id="PTHR12897:SF4">
    <property type="entry name" value="REGULATOR OF MON1-CCZ1 COMPLEX"/>
    <property type="match status" value="1"/>
</dbReference>
<sequence length="609" mass="68739">MGEEDYYLELCERPVHFEKANHVNCVFFDEANKQVFAVRSGGATGVVVKGPDDRNSISFRMEDKGEVKCIKFSLENKILAVQRTSKAVVLPEKRSLKLLKSQSLNVNWYLHCPESAVILLSTTVLGSVLQPFHFRAGTMTKLPKFEIELPAAPKSTKVSLSERDIAMATIYGQLYVLFLRHHARAASSAGAEVVLYHLPREGACKKTHILKLGRTGKFALNVVDNLVVVHHQDTETSVIFDIKLRGEFDGTVTFHHPVLPARSIQPYQIPVAGPAPVTSQSPVPCKLYSSSWIVFQPDIIISASQGYLWNLQVKLQPIVNLLPDKGRLMDFLLQRKECKRVILAVCSQMLSGPDRAALPVVATVFDKLNQECKRYLDAEQSYAAAAEAGQSRCSPLLRRPMRTQAVIDQSDMYTHVLSALTEKKETPPKFVVAVLMEYIRSLNQFQVPVQHYLHELVIKTLVQHNLFYTLHQLLQYHVLSDSKPLACLLLSLESFYPPAHQLSLDMLKRLSTANDEIVEVLLSKHQVLAALRFLRGVGGHDSVSARKFLDAAKQTEDRMLFYTIFRFFEQRNQRLRGNPSFTPGEHCEEHVAFFKQVFGDQALMRPTTF</sequence>
<evidence type="ECO:0000313" key="4">
    <source>
        <dbReference type="Proteomes" id="UP000558488"/>
    </source>
</evidence>
<reference evidence="3 4" key="1">
    <citation type="journal article" date="2020" name="Nature">
        <title>Six reference-quality genomes reveal evolution of bat adaptations.</title>
        <authorList>
            <person name="Jebb D."/>
            <person name="Huang Z."/>
            <person name="Pippel M."/>
            <person name="Hughes G.M."/>
            <person name="Lavrichenko K."/>
            <person name="Devanna P."/>
            <person name="Winkler S."/>
            <person name="Jermiin L.S."/>
            <person name="Skirmuntt E.C."/>
            <person name="Katzourakis A."/>
            <person name="Burkitt-Gray L."/>
            <person name="Ray D.A."/>
            <person name="Sullivan K.A.M."/>
            <person name="Roscito J.G."/>
            <person name="Kirilenko B.M."/>
            <person name="Davalos L.M."/>
            <person name="Corthals A.P."/>
            <person name="Power M.L."/>
            <person name="Jones G."/>
            <person name="Ransome R.D."/>
            <person name="Dechmann D.K.N."/>
            <person name="Locatelli A.G."/>
            <person name="Puechmaille S.J."/>
            <person name="Fedrigo O."/>
            <person name="Jarvis E.D."/>
            <person name="Hiller M."/>
            <person name="Vernes S.C."/>
            <person name="Myers E.W."/>
            <person name="Teeling E.C."/>
        </authorList>
    </citation>
    <scope>NUCLEOTIDE SEQUENCE [LARGE SCALE GENOMIC DNA]</scope>
    <source>
        <strain evidence="3">MPipKuh1</strain>
        <tissue evidence="3">Flight muscle</tissue>
    </source>
</reference>
<dbReference type="GO" id="GO:0005765">
    <property type="term" value="C:lysosomal membrane"/>
    <property type="evidence" value="ECO:0007669"/>
    <property type="project" value="TreeGrafter"/>
</dbReference>
<dbReference type="GO" id="GO:0035658">
    <property type="term" value="C:Mon1-Ccz1 complex"/>
    <property type="evidence" value="ECO:0007669"/>
    <property type="project" value="InterPro"/>
</dbReference>
<comment type="caution">
    <text evidence="3">The sequence shown here is derived from an EMBL/GenBank/DDBJ whole genome shotgun (WGS) entry which is preliminary data.</text>
</comment>
<accession>A0A7J7RW46</accession>
<dbReference type="InterPro" id="IPR009755">
    <property type="entry name" value="RMC1_C"/>
</dbReference>
<dbReference type="Pfam" id="PF07035">
    <property type="entry name" value="RMC1_C"/>
    <property type="match status" value="1"/>
</dbReference>
<dbReference type="GO" id="GO:0031902">
    <property type="term" value="C:late endosome membrane"/>
    <property type="evidence" value="ECO:0007669"/>
    <property type="project" value="TreeGrafter"/>
</dbReference>
<feature type="domain" description="Mic1" evidence="1">
    <location>
        <begin position="335"/>
        <end position="583"/>
    </location>
</feature>
<dbReference type="AlphaFoldDB" id="A0A7J7RW46"/>
<dbReference type="GO" id="GO:0010506">
    <property type="term" value="P:regulation of autophagy"/>
    <property type="evidence" value="ECO:0007669"/>
    <property type="project" value="InterPro"/>
</dbReference>
<dbReference type="EMBL" id="JACAGB010000057">
    <property type="protein sequence ID" value="KAF6280361.1"/>
    <property type="molecule type" value="Genomic_DNA"/>
</dbReference>